<organism evidence="2 3">
    <name type="scientific">Phaeosphaeria nodorum (strain SN15 / ATCC MYA-4574 / FGSC 10173)</name>
    <name type="common">Glume blotch fungus</name>
    <name type="synonym">Parastagonospora nodorum</name>
    <dbReference type="NCBI Taxonomy" id="321614"/>
    <lineage>
        <taxon>Eukaryota</taxon>
        <taxon>Fungi</taxon>
        <taxon>Dikarya</taxon>
        <taxon>Ascomycota</taxon>
        <taxon>Pezizomycotina</taxon>
        <taxon>Dothideomycetes</taxon>
        <taxon>Pleosporomycetidae</taxon>
        <taxon>Pleosporales</taxon>
        <taxon>Pleosporineae</taxon>
        <taxon>Phaeosphaeriaceae</taxon>
        <taxon>Parastagonospora</taxon>
    </lineage>
</organism>
<dbReference type="AlphaFoldDB" id="A0A7U2I482"/>
<accession>A0A7U2I482</accession>
<dbReference type="OMA" id="AHEFRIH"/>
<proteinExistence type="predicted"/>
<feature type="compositionally biased region" description="Basic residues" evidence="1">
    <location>
        <begin position="210"/>
        <end position="219"/>
    </location>
</feature>
<protein>
    <submittedName>
        <fullName evidence="2">Uncharacterized protein</fullName>
    </submittedName>
</protein>
<feature type="compositionally biased region" description="Polar residues" evidence="1">
    <location>
        <begin position="145"/>
        <end position="155"/>
    </location>
</feature>
<evidence type="ECO:0000313" key="3">
    <source>
        <dbReference type="Proteomes" id="UP000663193"/>
    </source>
</evidence>
<dbReference type="Proteomes" id="UP000663193">
    <property type="component" value="Chromosome 9"/>
</dbReference>
<evidence type="ECO:0000256" key="1">
    <source>
        <dbReference type="SAM" id="MobiDB-lite"/>
    </source>
</evidence>
<gene>
    <name evidence="2" type="ORF">JI435_061740</name>
</gene>
<dbReference type="OrthoDB" id="3789882at2759"/>
<name>A0A7U2I482_PHANO</name>
<dbReference type="EMBL" id="CP069031">
    <property type="protein sequence ID" value="QRC98802.1"/>
    <property type="molecule type" value="Genomic_DNA"/>
</dbReference>
<evidence type="ECO:0000313" key="2">
    <source>
        <dbReference type="EMBL" id="QRC98802.1"/>
    </source>
</evidence>
<keyword evidence="3" id="KW-1185">Reference proteome</keyword>
<dbReference type="VEuPathDB" id="FungiDB:JI435_061740"/>
<sequence length="748" mass="83331">MPAAGATRWTNREVAFVLNFADFCLQREGSDFRRGVEQEFLKFANRKVTVAAISAKMRTVPAKQDNVKWADLADTGTQCLDLEKLPRGVIDEMQRQRRVWGLKELPQADDTHRAAPQGEGTKLKAETTIANSQENLQANLQANSQLKQRVNSQQSYREDTVSDSEASTKHLRDDEDFEEQPLRKKQKPNPAARNQTSNRQRSTTAPPNKAKPKVHKSQHKTATAGQSPVPEARADCHKRKLSSADIIDLAGAPPSPKRQALGSAFSRTEVENGTTVTLPELRGTAGDIAVQDAPLIASMRAQAQSHIVPTTENAFENHEQSKVFVRGNKAAATVPPRTQSQKTAMPAVDKQVMGPRQVNPPSAFQKPQSPTEPTSTIEAVRDLTEIVAVLLRQQTVARFGMTEEVESRLRCIQRTTEREPGQFLAKMLQDLNSIDAAREDLSRLVHDLVTRRELNRENVFPRDLDSAGINRSWKALRTYVEDAFGFEDCDEPLPRAEDAGYVAARIDDLANNKCASGLTSPKQFLEELKDRLESPHLVQATLAALLCGWLFSGPEPMCEDIYSPKELELYRALLPTRGAAEVQQLDKIGMKLLFEDKNFKSSLLQLRAERILADLEASLKYACPIAPGFKKLNTPQEWAETAVELKQTLMLNAHEFRIHNCMPGTQFDPTWMQAMNYERFPIPDEDAMGRNIAVGLFPALTAHDAPPFSDSATLEDVLAKNKTFFPSFEEKRGLDAKQVIAKASVLLL</sequence>
<feature type="compositionally biased region" description="Basic and acidic residues" evidence="1">
    <location>
        <begin position="156"/>
        <end position="173"/>
    </location>
</feature>
<feature type="compositionally biased region" description="Polar residues" evidence="1">
    <location>
        <begin position="192"/>
        <end position="206"/>
    </location>
</feature>
<feature type="region of interest" description="Disordered" evidence="1">
    <location>
        <begin position="145"/>
        <end position="238"/>
    </location>
</feature>
<reference evidence="3" key="1">
    <citation type="journal article" date="2021" name="BMC Genomics">
        <title>Chromosome-level genome assembly and manually-curated proteome of model necrotroph Parastagonospora nodorum Sn15 reveals a genome-wide trove of candidate effector homologs, and redundancy of virulence-related functions within an accessory chromosome.</title>
        <authorList>
            <person name="Bertazzoni S."/>
            <person name="Jones D.A.B."/>
            <person name="Phan H.T."/>
            <person name="Tan K.-C."/>
            <person name="Hane J.K."/>
        </authorList>
    </citation>
    <scope>NUCLEOTIDE SEQUENCE [LARGE SCALE GENOMIC DNA]</scope>
    <source>
        <strain evidence="3">SN15 / ATCC MYA-4574 / FGSC 10173)</strain>
    </source>
</reference>